<keyword evidence="2" id="KW-0732">Signal</keyword>
<dbReference type="RefSeq" id="WP_258569483.1">
    <property type="nucleotide sequence ID" value="NZ_JAKUDN010000002.1"/>
</dbReference>
<evidence type="ECO:0000256" key="2">
    <source>
        <dbReference type="SAM" id="SignalP"/>
    </source>
</evidence>
<accession>A0ABT1L7W9</accession>
<evidence type="ECO:0000313" key="4">
    <source>
        <dbReference type="Proteomes" id="UP001320768"/>
    </source>
</evidence>
<reference evidence="3 4" key="1">
    <citation type="journal article" date="2022" name="Nat. Microbiol.">
        <title>The microbiome of a bacterivorous marine choanoflagellate contains a resource-demanding obligate bacterial associate.</title>
        <authorList>
            <person name="Needham D.M."/>
            <person name="Poirier C."/>
            <person name="Bachy C."/>
            <person name="George E.E."/>
            <person name="Wilken S."/>
            <person name="Yung C.C.M."/>
            <person name="Limardo A.J."/>
            <person name="Morando M."/>
            <person name="Sudek L."/>
            <person name="Malmstrom R.R."/>
            <person name="Keeling P.J."/>
            <person name="Santoro A.E."/>
            <person name="Worden A.Z."/>
        </authorList>
    </citation>
    <scope>NUCLEOTIDE SEQUENCE [LARGE SCALE GENOMIC DNA]</scope>
    <source>
        <strain evidence="3 4">Comchoano-2</strain>
    </source>
</reference>
<keyword evidence="1" id="KW-1133">Transmembrane helix</keyword>
<keyword evidence="4" id="KW-1185">Reference proteome</keyword>
<protein>
    <submittedName>
        <fullName evidence="3">Type IV secretion protein IcmD</fullName>
    </submittedName>
</protein>
<evidence type="ECO:0000256" key="1">
    <source>
        <dbReference type="SAM" id="Phobius"/>
    </source>
</evidence>
<comment type="caution">
    <text evidence="3">The sequence shown here is derived from an EMBL/GenBank/DDBJ whole genome shotgun (WGS) entry which is preliminary data.</text>
</comment>
<feature type="transmembrane region" description="Helical" evidence="1">
    <location>
        <begin position="84"/>
        <end position="102"/>
    </location>
</feature>
<feature type="chain" id="PRO_5045800310" evidence="2">
    <location>
        <begin position="23"/>
        <end position="146"/>
    </location>
</feature>
<keyword evidence="1" id="KW-0472">Membrane</keyword>
<feature type="transmembrane region" description="Helical" evidence="1">
    <location>
        <begin position="50"/>
        <end position="72"/>
    </location>
</feature>
<evidence type="ECO:0000313" key="3">
    <source>
        <dbReference type="EMBL" id="MCP8352378.1"/>
    </source>
</evidence>
<sequence>MRFCQKLALAASLGLMFFSAAAKSCADMSTTDSQTLGTMLCGIKQKSFLGIFKLIFAISYVSGFGLLIAAIFKLKQVKDNPTQIPVSTPMVLFLCAGLLMYLPNLIVPAGETIFGDSGKTTNMDDLGEDGANIGTPTISNLMQTGN</sequence>
<gene>
    <name evidence="3" type="ORF">MKS91_03625</name>
</gene>
<keyword evidence="1" id="KW-0812">Transmembrane</keyword>
<name>A0ABT1L7W9_9GAMM</name>
<dbReference type="Proteomes" id="UP001320768">
    <property type="component" value="Unassembled WGS sequence"/>
</dbReference>
<organism evidence="3 4">
    <name type="scientific">Candidatus Synchoanobacter obligatus</name>
    <dbReference type="NCBI Taxonomy" id="2919597"/>
    <lineage>
        <taxon>Bacteria</taxon>
        <taxon>Pseudomonadati</taxon>
        <taxon>Pseudomonadota</taxon>
        <taxon>Gammaproteobacteria</taxon>
        <taxon>Candidatus Comchoanobacterales</taxon>
        <taxon>Candidatus Comchoanobacteraceae</taxon>
        <taxon>Candidatus Synchoanobacter</taxon>
    </lineage>
</organism>
<dbReference type="EMBL" id="JAKUDN010000002">
    <property type="protein sequence ID" value="MCP8352378.1"/>
    <property type="molecule type" value="Genomic_DNA"/>
</dbReference>
<feature type="signal peptide" evidence="2">
    <location>
        <begin position="1"/>
        <end position="22"/>
    </location>
</feature>
<proteinExistence type="predicted"/>